<proteinExistence type="inferred from homology"/>
<gene>
    <name evidence="4" type="ORF">FSARC_6791</name>
</gene>
<dbReference type="Pfam" id="PF00144">
    <property type="entry name" value="Beta-lactamase"/>
    <property type="match status" value="1"/>
</dbReference>
<dbReference type="Proteomes" id="UP000622797">
    <property type="component" value="Unassembled WGS sequence"/>
</dbReference>
<dbReference type="InterPro" id="IPR012338">
    <property type="entry name" value="Beta-lactam/transpept-like"/>
</dbReference>
<reference evidence="4" key="2">
    <citation type="submission" date="2020-05" db="EMBL/GenBank/DDBJ databases">
        <authorList>
            <person name="Kim H.-S."/>
            <person name="Proctor R.H."/>
            <person name="Brown D.W."/>
        </authorList>
    </citation>
    <scope>NUCLEOTIDE SEQUENCE</scope>
    <source>
        <strain evidence="4">NRRL 20472</strain>
    </source>
</reference>
<evidence type="ECO:0000313" key="4">
    <source>
        <dbReference type="EMBL" id="KAF4965413.1"/>
    </source>
</evidence>
<keyword evidence="2" id="KW-0378">Hydrolase</keyword>
<evidence type="ECO:0000256" key="1">
    <source>
        <dbReference type="ARBA" id="ARBA00009009"/>
    </source>
</evidence>
<evidence type="ECO:0000256" key="2">
    <source>
        <dbReference type="ARBA" id="ARBA00022801"/>
    </source>
</evidence>
<dbReference type="Gene3D" id="3.40.710.10">
    <property type="entry name" value="DD-peptidase/beta-lactamase superfamily"/>
    <property type="match status" value="1"/>
</dbReference>
<dbReference type="InterPro" id="IPR050789">
    <property type="entry name" value="Diverse_Enzym_Activities"/>
</dbReference>
<comment type="caution">
    <text evidence="4">The sequence shown here is derived from an EMBL/GenBank/DDBJ whole genome shotgun (WGS) entry which is preliminary data.</text>
</comment>
<sequence>MEKLTEILNRYIAVGNDTKDKLLGASFVAVEKNGIIHEVSGGRITTAVDSPCFNIDSSGWIVSMSKIVTAVACMQLVEKDLIKLDDNVRHLIPELAEVEILQGFDDQDKPILEKNSDPITLRQLLSHTSGMTYDMIDPDIQKWSKTVGRTSTTLEQTREGWNTPLRFRPGQSWNYGSGIDWAGQVLEQITGQSLELYKVENIFKPLGMKETTYNREQIAGRLAGRIIECPYRNEDGSFSSGPLPVPENPPLYGGGSGLFSSARDFAAFLQGVLAAGEGQGTLLKKETVDEMFRPQLKEAEKQAMETLLQGNVPFPVGTPMNHGISGAINMEDVPNKRHKGSLTWGGLSNPQWWIDRRSGIAAVLFVNLVSTADVATIKLYDELERALYASLDEGV</sequence>
<dbReference type="EMBL" id="JABEXW010000351">
    <property type="protein sequence ID" value="KAF4965413.1"/>
    <property type="molecule type" value="Genomic_DNA"/>
</dbReference>
<dbReference type="OrthoDB" id="428260at2759"/>
<dbReference type="PANTHER" id="PTHR43283">
    <property type="entry name" value="BETA-LACTAMASE-RELATED"/>
    <property type="match status" value="1"/>
</dbReference>
<dbReference type="InterPro" id="IPR001466">
    <property type="entry name" value="Beta-lactam-related"/>
</dbReference>
<keyword evidence="5" id="KW-1185">Reference proteome</keyword>
<reference evidence="4" key="1">
    <citation type="journal article" date="2020" name="BMC Genomics">
        <title>Correction to: Identification and distribution of gene clusters required for synthesis of sphingolipid metabolism inhibitors in diverse species of the filamentous fungus Fusarium.</title>
        <authorList>
            <person name="Kim H.S."/>
            <person name="Lohmar J.M."/>
            <person name="Busman M."/>
            <person name="Brown D.W."/>
            <person name="Naumann T.A."/>
            <person name="Divon H.H."/>
            <person name="Lysoe E."/>
            <person name="Uhlig S."/>
            <person name="Proctor R.H."/>
        </authorList>
    </citation>
    <scope>NUCLEOTIDE SEQUENCE</scope>
    <source>
        <strain evidence="4">NRRL 20472</strain>
    </source>
</reference>
<accession>A0A8H4TWE0</accession>
<dbReference type="PANTHER" id="PTHR43283:SF17">
    <property type="entry name" value="(LOVD), PUTATIVE (AFU_ORTHOLOGUE AFUA_5G00920)-RELATED"/>
    <property type="match status" value="1"/>
</dbReference>
<protein>
    <recommendedName>
        <fullName evidence="3">Beta-lactamase-related domain-containing protein</fullName>
    </recommendedName>
</protein>
<evidence type="ECO:0000259" key="3">
    <source>
        <dbReference type="Pfam" id="PF00144"/>
    </source>
</evidence>
<evidence type="ECO:0000313" key="5">
    <source>
        <dbReference type="Proteomes" id="UP000622797"/>
    </source>
</evidence>
<comment type="similarity">
    <text evidence="1">Belongs to the class-A beta-lactamase family.</text>
</comment>
<name>A0A8H4TWE0_9HYPO</name>
<dbReference type="AlphaFoldDB" id="A0A8H4TWE0"/>
<dbReference type="SUPFAM" id="SSF56601">
    <property type="entry name" value="beta-lactamase/transpeptidase-like"/>
    <property type="match status" value="1"/>
</dbReference>
<feature type="domain" description="Beta-lactamase-related" evidence="3">
    <location>
        <begin position="20"/>
        <end position="374"/>
    </location>
</feature>
<dbReference type="GO" id="GO:0016787">
    <property type="term" value="F:hydrolase activity"/>
    <property type="evidence" value="ECO:0007669"/>
    <property type="project" value="UniProtKB-KW"/>
</dbReference>
<organism evidence="4 5">
    <name type="scientific">Fusarium sarcochroum</name>
    <dbReference type="NCBI Taxonomy" id="1208366"/>
    <lineage>
        <taxon>Eukaryota</taxon>
        <taxon>Fungi</taxon>
        <taxon>Dikarya</taxon>
        <taxon>Ascomycota</taxon>
        <taxon>Pezizomycotina</taxon>
        <taxon>Sordariomycetes</taxon>
        <taxon>Hypocreomycetidae</taxon>
        <taxon>Hypocreales</taxon>
        <taxon>Nectriaceae</taxon>
        <taxon>Fusarium</taxon>
        <taxon>Fusarium lateritium species complex</taxon>
    </lineage>
</organism>